<feature type="compositionally biased region" description="Basic and acidic residues" evidence="1">
    <location>
        <begin position="122"/>
        <end position="131"/>
    </location>
</feature>
<keyword evidence="2" id="KW-1185">Reference proteome</keyword>
<accession>A0ABM0RAJ6</accession>
<evidence type="ECO:0000313" key="2">
    <source>
        <dbReference type="Proteomes" id="UP000694923"/>
    </source>
</evidence>
<dbReference type="GeneID" id="103595889"/>
<organism evidence="2 3">
    <name type="scientific">Galeopterus variegatus</name>
    <name type="common">Malayan flying lemur</name>
    <name type="synonym">Cynocephalus variegatus</name>
    <dbReference type="NCBI Taxonomy" id="482537"/>
    <lineage>
        <taxon>Eukaryota</taxon>
        <taxon>Metazoa</taxon>
        <taxon>Chordata</taxon>
        <taxon>Craniata</taxon>
        <taxon>Vertebrata</taxon>
        <taxon>Euteleostomi</taxon>
        <taxon>Mammalia</taxon>
        <taxon>Eutheria</taxon>
        <taxon>Euarchontoglires</taxon>
        <taxon>Dermoptera</taxon>
        <taxon>Cynocephalidae</taxon>
        <taxon>Galeopterus</taxon>
    </lineage>
</organism>
<dbReference type="Proteomes" id="UP000694923">
    <property type="component" value="Unplaced"/>
</dbReference>
<feature type="compositionally biased region" description="Low complexity" evidence="1">
    <location>
        <begin position="107"/>
        <end position="121"/>
    </location>
</feature>
<name>A0ABM0RAJ6_GALVR</name>
<feature type="region of interest" description="Disordered" evidence="1">
    <location>
        <begin position="1"/>
        <end position="215"/>
    </location>
</feature>
<feature type="compositionally biased region" description="Acidic residues" evidence="1">
    <location>
        <begin position="155"/>
        <end position="199"/>
    </location>
</feature>
<evidence type="ECO:0000256" key="1">
    <source>
        <dbReference type="SAM" id="MobiDB-lite"/>
    </source>
</evidence>
<sequence>MRAASSCKRSTGLCPAQRTTTDQIQRAISTPPRSQALAGWAVGSPRTPRRGSGAGRNDAKRSDARTQRDAVTHAPLRAASGPLAPSLPPPRPPRRHQPPTANRCTRGGAAALGAGARPASGHHPEPEREPGPQRPRPLPVSASVRQAPARRAMDSDEGYNYEFDEDEECSEEDSGAEEEEDEDEDEPDDDNLDLGEVELVEPGLGVGESESRGLS</sequence>
<feature type="compositionally biased region" description="Low complexity" evidence="1">
    <location>
        <begin position="74"/>
        <end position="84"/>
    </location>
</feature>
<feature type="compositionally biased region" description="Basic and acidic residues" evidence="1">
    <location>
        <begin position="57"/>
        <end position="71"/>
    </location>
</feature>
<reference evidence="3" key="1">
    <citation type="submission" date="2025-08" db="UniProtKB">
        <authorList>
            <consortium name="RefSeq"/>
        </authorList>
    </citation>
    <scope>IDENTIFICATION</scope>
</reference>
<gene>
    <name evidence="3" type="primary">LOC103595889</name>
</gene>
<feature type="non-terminal residue" evidence="3">
    <location>
        <position position="215"/>
    </location>
</feature>
<evidence type="ECO:0000313" key="3">
    <source>
        <dbReference type="RefSeq" id="XP_008577637.1"/>
    </source>
</evidence>
<proteinExistence type="predicted"/>
<feature type="compositionally biased region" description="Polar residues" evidence="1">
    <location>
        <begin position="17"/>
        <end position="33"/>
    </location>
</feature>
<protein>
    <submittedName>
        <fullName evidence="3">Coiled-coil domain-containing glutamate-rich protein 1-like</fullName>
    </submittedName>
</protein>
<dbReference type="RefSeq" id="XP_008577637.1">
    <property type="nucleotide sequence ID" value="XM_008579415.1"/>
</dbReference>